<accession>A0ABS7QUI9</accession>
<name>A0ABS7QUI9_9ACTN</name>
<reference evidence="1 2" key="1">
    <citation type="submission" date="2021-08" db="EMBL/GenBank/DDBJ databases">
        <title>Streptomyces sp. PTM05 isolated from lichen.</title>
        <authorList>
            <person name="Somphong A."/>
            <person name="Phongsopitanun W."/>
            <person name="Tanasupawat S."/>
        </authorList>
    </citation>
    <scope>NUCLEOTIDE SEQUENCE [LARGE SCALE GENOMIC DNA]</scope>
    <source>
        <strain evidence="1 2">Ptm05</strain>
    </source>
</reference>
<sequence length="76" mass="8740">MALYARVEKLSEDDAEVRYKFTDIRDNERVLILDKAAERTRPEDADEDVLYRAVAMKVATAWVRDGVAPDRLLVQS</sequence>
<dbReference type="EMBL" id="JAINVZ010000011">
    <property type="protein sequence ID" value="MBY8886578.1"/>
    <property type="molecule type" value="Genomic_DNA"/>
</dbReference>
<dbReference type="RefSeq" id="WP_222978935.1">
    <property type="nucleotide sequence ID" value="NZ_JAINVZ010000011.1"/>
</dbReference>
<keyword evidence="2" id="KW-1185">Reference proteome</keyword>
<organism evidence="1 2">
    <name type="scientific">Streptantibioticus parmotrematis</name>
    <dbReference type="NCBI Taxonomy" id="2873249"/>
    <lineage>
        <taxon>Bacteria</taxon>
        <taxon>Bacillati</taxon>
        <taxon>Actinomycetota</taxon>
        <taxon>Actinomycetes</taxon>
        <taxon>Kitasatosporales</taxon>
        <taxon>Streptomycetaceae</taxon>
        <taxon>Streptantibioticus</taxon>
    </lineage>
</organism>
<gene>
    <name evidence="1" type="ORF">K7472_17140</name>
</gene>
<evidence type="ECO:0000313" key="1">
    <source>
        <dbReference type="EMBL" id="MBY8886578.1"/>
    </source>
</evidence>
<protein>
    <submittedName>
        <fullName evidence="1">Uncharacterized protein</fullName>
    </submittedName>
</protein>
<dbReference type="Proteomes" id="UP001198565">
    <property type="component" value="Unassembled WGS sequence"/>
</dbReference>
<proteinExistence type="predicted"/>
<evidence type="ECO:0000313" key="2">
    <source>
        <dbReference type="Proteomes" id="UP001198565"/>
    </source>
</evidence>
<comment type="caution">
    <text evidence="1">The sequence shown here is derived from an EMBL/GenBank/DDBJ whole genome shotgun (WGS) entry which is preliminary data.</text>
</comment>